<dbReference type="InterPro" id="IPR052895">
    <property type="entry name" value="HetReg/Transcr_Mod"/>
</dbReference>
<dbReference type="PANTHER" id="PTHR24148">
    <property type="entry name" value="ANKYRIN REPEAT DOMAIN-CONTAINING PROTEIN 39 HOMOLOG-RELATED"/>
    <property type="match status" value="1"/>
</dbReference>
<feature type="domain" description="Heterokaryon incompatibility" evidence="1">
    <location>
        <begin position="95"/>
        <end position="250"/>
    </location>
</feature>
<evidence type="ECO:0000313" key="3">
    <source>
        <dbReference type="Proteomes" id="UP000800093"/>
    </source>
</evidence>
<comment type="caution">
    <text evidence="2">The sequence shown here is derived from an EMBL/GenBank/DDBJ whole genome shotgun (WGS) entry which is preliminary data.</text>
</comment>
<evidence type="ECO:0000313" key="2">
    <source>
        <dbReference type="EMBL" id="KAF2261996.1"/>
    </source>
</evidence>
<dbReference type="PANTHER" id="PTHR24148:SF82">
    <property type="entry name" value="HETEROKARYON INCOMPATIBILITY DOMAIN-CONTAINING PROTEIN"/>
    <property type="match status" value="1"/>
</dbReference>
<accession>A0A9P4K555</accession>
<proteinExistence type="predicted"/>
<dbReference type="EMBL" id="ML986646">
    <property type="protein sequence ID" value="KAF2261996.1"/>
    <property type="molecule type" value="Genomic_DNA"/>
</dbReference>
<sequence>MDPPHVEIVYIEEDQVDASSMHAHALSEKGKGDLFLHCHPGTNPSPSLDADSLFQDFRRWAPSVAQGFAPNSKDGRDFKLRLLNDINYEGDETSYIALSYCWTKLKQETPSRTVSPVGDLPFGWIMTVERFPLPISKWMFEAVSRERREGEGLWYDQVCINQEDEAEKTIAMGVMDLIYKNARSVIVTLDDILAGYEEQAFLNQYVPQMAISQISSKSPYPVLEINHPLRSFCERVLSSIWFERAWCAHEMRLGRSHIFLVPCRSREDTEAHSIIRFTGEFFLHLLSLAKEAIDLFPGLQARILSLHQLFVLKLQFHKQYNRPNYQAPLISEPLTHFIPTIAEIFRQKAGGNPRLPEHLRRLDANRDKTAIALSSANIPIKLLPSLPLQRPAIEDECLRQLLLIGIAVRDPVALCTTGPPLQLHDGSISWLCRPTSQDIGPCPQPIPLFSVTSPLSQSSDGRAEYVQSDLIFLGLPHHTQPMPSFADYVQQAKFYVDAWIQARIQSHPMWSAWQTPNHARAPAMKNIYIQTLACCLELGPWWATDVSKRISATTELVLDPEAIEFLFNPQLPLQGMVHSSHKGKFFRHKWLNFLSALITHGIRWASGATERSHGPLIVSLSSPPIPEAVSCASPQYHPVSATAKALIFAPFEHSKILLVAVPEVIKNTDYGLLPRGWILTPFNTFTGSGSTRSSSGSTVVNWTLQSKSIVFGETGFNDALARPRSQSQRCHRVYGPAPMRSPGTYG</sequence>
<keyword evidence="3" id="KW-1185">Reference proteome</keyword>
<protein>
    <recommendedName>
        <fullName evidence="1">Heterokaryon incompatibility domain-containing protein</fullName>
    </recommendedName>
</protein>
<organism evidence="2 3">
    <name type="scientific">Lojkania enalia</name>
    <dbReference type="NCBI Taxonomy" id="147567"/>
    <lineage>
        <taxon>Eukaryota</taxon>
        <taxon>Fungi</taxon>
        <taxon>Dikarya</taxon>
        <taxon>Ascomycota</taxon>
        <taxon>Pezizomycotina</taxon>
        <taxon>Dothideomycetes</taxon>
        <taxon>Pleosporomycetidae</taxon>
        <taxon>Pleosporales</taxon>
        <taxon>Pleosporales incertae sedis</taxon>
        <taxon>Lojkania</taxon>
    </lineage>
</organism>
<dbReference type="AlphaFoldDB" id="A0A9P4K555"/>
<name>A0A9P4K555_9PLEO</name>
<dbReference type="Pfam" id="PF06985">
    <property type="entry name" value="HET"/>
    <property type="match status" value="1"/>
</dbReference>
<dbReference type="InterPro" id="IPR010730">
    <property type="entry name" value="HET"/>
</dbReference>
<evidence type="ECO:0000259" key="1">
    <source>
        <dbReference type="Pfam" id="PF06985"/>
    </source>
</evidence>
<dbReference type="OrthoDB" id="270167at2759"/>
<gene>
    <name evidence="2" type="ORF">CC78DRAFT_546210</name>
</gene>
<reference evidence="3" key="1">
    <citation type="journal article" date="2020" name="Stud. Mycol.">
        <title>101 Dothideomycetes genomes: A test case for predicting lifestyles and emergence of pathogens.</title>
        <authorList>
            <person name="Haridas S."/>
            <person name="Albert R."/>
            <person name="Binder M."/>
            <person name="Bloem J."/>
            <person name="LaButti K."/>
            <person name="Salamov A."/>
            <person name="Andreopoulos B."/>
            <person name="Baker S."/>
            <person name="Barry K."/>
            <person name="Bills G."/>
            <person name="Bluhm B."/>
            <person name="Cannon C."/>
            <person name="Castanera R."/>
            <person name="Culley D."/>
            <person name="Daum C."/>
            <person name="Ezra D."/>
            <person name="Gonzalez J."/>
            <person name="Henrissat B."/>
            <person name="Kuo A."/>
            <person name="Liang C."/>
            <person name="Lipzen A."/>
            <person name="Lutzoni F."/>
            <person name="Magnuson J."/>
            <person name="Mondo S."/>
            <person name="Nolan M."/>
            <person name="Ohm R."/>
            <person name="Pangilinan J."/>
            <person name="Park H.-J."/>
            <person name="Ramirez L."/>
            <person name="Alfaro M."/>
            <person name="Sun H."/>
            <person name="Tritt A."/>
            <person name="Yoshinaga Y."/>
            <person name="Zwiers L.-H."/>
            <person name="Turgeon B."/>
            <person name="Goodwin S."/>
            <person name="Spatafora J."/>
            <person name="Crous P."/>
            <person name="Grigoriev I."/>
        </authorList>
    </citation>
    <scope>NUCLEOTIDE SEQUENCE [LARGE SCALE GENOMIC DNA]</scope>
    <source>
        <strain evidence="3">CBS 304.66</strain>
    </source>
</reference>
<dbReference type="Proteomes" id="UP000800093">
    <property type="component" value="Unassembled WGS sequence"/>
</dbReference>